<evidence type="ECO:0000313" key="3">
    <source>
        <dbReference type="Proteomes" id="UP000654075"/>
    </source>
</evidence>
<sequence>MALDDSGEEAEPESDDEPESSGYRCSECPGTAWTDDDCADELQRRGIGWIPCAEENFHALSELLAALPMDAIFQGEPEAAYTVQLSRGDASIAVAGSAVARNMRWLWACDEFTLNIFQATADACTPALEKAAGAPMMLNAACFVVVRGAELGEEEASRHVDWGHARILKGSAFTCLAPLVALPSTVGGLHFWPWDSRNPYGRITSLNMNIPFATHVHGYRPGLFAAVDGKLFHRTQPFRYERVGGSAEEAAACDAYEESGYQRVLVSLSIATTEARSAGYVRKMLRDMTPRAARIRENPDVFLDSESECATSETDSDCDEVLGAQSLRSVLQNGLWCGRWRQEDASNEWNSNNSSGIHLDLAFSLRHRAIVRAGKVVGQICLQEGSWHITWLLEREQAKGGNVALAGRLVQSSASVCLQGCLLGSQGRAFFCVFPPRPWEVLLARWRQFPPPFCDIGIPPETDTVAIRIRCEEAVEATELEAVVVARKAAWWSDSTLDDHLASCTEAPEKHNCPDREVLSMKTAEEARSSFPRLPTLLDVSGRLSCVSAACTPEELDALEEGCLAVLPEDAQRRPIFERFLEAASRKRCAAIVLLQGGTGRRPRLLRPMRLRSCSTFASVTLPPAITVQVVDLERALLTSIIKSSGKELDEIGTCDSYKSFTKKWTGQGLRLLATPCHSSLTNESLTPLWAMVEKVNHSKCEEYAHKHPE</sequence>
<feature type="non-terminal residue" evidence="2">
    <location>
        <position position="710"/>
    </location>
</feature>
<dbReference type="EMBL" id="CAJNNV010016019">
    <property type="protein sequence ID" value="CAE8604068.1"/>
    <property type="molecule type" value="Genomic_DNA"/>
</dbReference>
<protein>
    <submittedName>
        <fullName evidence="2">Uncharacterized protein</fullName>
    </submittedName>
</protein>
<evidence type="ECO:0000256" key="1">
    <source>
        <dbReference type="SAM" id="MobiDB-lite"/>
    </source>
</evidence>
<keyword evidence="3" id="KW-1185">Reference proteome</keyword>
<feature type="compositionally biased region" description="Acidic residues" evidence="1">
    <location>
        <begin position="1"/>
        <end position="19"/>
    </location>
</feature>
<dbReference type="AlphaFoldDB" id="A0A813ETN2"/>
<accession>A0A813ETN2</accession>
<reference evidence="2" key="1">
    <citation type="submission" date="2021-02" db="EMBL/GenBank/DDBJ databases">
        <authorList>
            <person name="Dougan E. K."/>
            <person name="Rhodes N."/>
            <person name="Thang M."/>
            <person name="Chan C."/>
        </authorList>
    </citation>
    <scope>NUCLEOTIDE SEQUENCE</scope>
</reference>
<comment type="caution">
    <text evidence="2">The sequence shown here is derived from an EMBL/GenBank/DDBJ whole genome shotgun (WGS) entry which is preliminary data.</text>
</comment>
<evidence type="ECO:0000313" key="2">
    <source>
        <dbReference type="EMBL" id="CAE8604068.1"/>
    </source>
</evidence>
<gene>
    <name evidence="2" type="ORF">PGLA1383_LOCUS22256</name>
</gene>
<name>A0A813ETN2_POLGL</name>
<feature type="region of interest" description="Disordered" evidence="1">
    <location>
        <begin position="1"/>
        <end position="26"/>
    </location>
</feature>
<dbReference type="Proteomes" id="UP000654075">
    <property type="component" value="Unassembled WGS sequence"/>
</dbReference>
<proteinExistence type="predicted"/>
<organism evidence="2 3">
    <name type="scientific">Polarella glacialis</name>
    <name type="common">Dinoflagellate</name>
    <dbReference type="NCBI Taxonomy" id="89957"/>
    <lineage>
        <taxon>Eukaryota</taxon>
        <taxon>Sar</taxon>
        <taxon>Alveolata</taxon>
        <taxon>Dinophyceae</taxon>
        <taxon>Suessiales</taxon>
        <taxon>Suessiaceae</taxon>
        <taxon>Polarella</taxon>
    </lineage>
</organism>